<keyword evidence="1" id="KW-0472">Membrane</keyword>
<dbReference type="SUPFAM" id="SSF53850">
    <property type="entry name" value="Periplasmic binding protein-like II"/>
    <property type="match status" value="1"/>
</dbReference>
<dbReference type="CDD" id="cd14489">
    <property type="entry name" value="CBM_SBP_bac_1_like"/>
    <property type="match status" value="1"/>
</dbReference>
<feature type="transmembrane region" description="Helical" evidence="1">
    <location>
        <begin position="21"/>
        <end position="38"/>
    </location>
</feature>
<dbReference type="PANTHER" id="PTHR43649:SF27">
    <property type="entry name" value="EXTRACELLULAR SOLUTE-BINDING PROTEIN FAMILY 1"/>
    <property type="match status" value="1"/>
</dbReference>
<organism evidence="2 3">
    <name type="scientific">Anaerocolumna cellulosilytica</name>
    <dbReference type="NCBI Taxonomy" id="433286"/>
    <lineage>
        <taxon>Bacteria</taxon>
        <taxon>Bacillati</taxon>
        <taxon>Bacillota</taxon>
        <taxon>Clostridia</taxon>
        <taxon>Lachnospirales</taxon>
        <taxon>Lachnospiraceae</taxon>
        <taxon>Anaerocolumna</taxon>
    </lineage>
</organism>
<keyword evidence="1" id="KW-0812">Transmembrane</keyword>
<dbReference type="Proteomes" id="UP000515561">
    <property type="component" value="Chromosome"/>
</dbReference>
<evidence type="ECO:0000313" key="3">
    <source>
        <dbReference type="Proteomes" id="UP000515561"/>
    </source>
</evidence>
<dbReference type="AlphaFoldDB" id="A0A6S6QWD2"/>
<dbReference type="Gene3D" id="2.60.120.260">
    <property type="entry name" value="Galactose-binding domain-like"/>
    <property type="match status" value="2"/>
</dbReference>
<reference evidence="2 3" key="1">
    <citation type="journal article" date="2016" name="Int. J. Syst. Evol. Microbiol.">
        <title>Descriptions of Anaerotaenia torta gen. nov., sp. nov. and Anaerocolumna cellulosilytica gen. nov., sp. nov. isolated from a methanogenic reactor of cattle waste.</title>
        <authorList>
            <person name="Uek A."/>
            <person name="Ohtaki Y."/>
            <person name="Kaku N."/>
            <person name="Ueki K."/>
        </authorList>
    </citation>
    <scope>NUCLEOTIDE SEQUENCE [LARGE SCALE GENOMIC DNA]</scope>
    <source>
        <strain evidence="2 3">SN021</strain>
    </source>
</reference>
<evidence type="ECO:0000256" key="1">
    <source>
        <dbReference type="SAM" id="Phobius"/>
    </source>
</evidence>
<evidence type="ECO:0000313" key="2">
    <source>
        <dbReference type="EMBL" id="BCJ94016.1"/>
    </source>
</evidence>
<dbReference type="Gene3D" id="3.40.190.10">
    <property type="entry name" value="Periplasmic binding protein-like II"/>
    <property type="match status" value="1"/>
</dbReference>
<accession>A0A6S6QWD2</accession>
<keyword evidence="3" id="KW-1185">Reference proteome</keyword>
<dbReference type="EMBL" id="AP023367">
    <property type="protein sequence ID" value="BCJ94016.1"/>
    <property type="molecule type" value="Genomic_DNA"/>
</dbReference>
<keyword evidence="1" id="KW-1133">Transmembrane helix</keyword>
<gene>
    <name evidence="2" type="ORF">acsn021_15850</name>
</gene>
<proteinExistence type="predicted"/>
<sequence>MIARFKKLQVEGEMIVMRKKIIGIVLLTAIIVMVLRIGSHDTEGYFFKYADAVNLETDVEGIGRENTYSKYLLEHAGEILPRKEIDLDLRAGGKLSGTEILEEYEGEEAVLLTLEESFVEWQISVSEGGMYQIYIEYYPVKARGVDIERKLYINGELPFLGAEALNLTRLWTNGTEIITDNQGNDIRPTQVDVSLWTGVYLKDDMGYYTRPYSFYFKKGINTIGLEGVNEPMVIKSITLQPVAENNNYTEYRKEMEQLSLTDTVLNYKQVIQGEASTLRSSPSLYPIYDRSSSNTQPASVSKIKLNMIGGNAWRVPGQWIEWEFQVPEDGYYHITIKGRQNYKRGFVSTRILYLDNQIPFSEMEQVSFRYSNTWENMSLSDVDNQPYEFYLKKGIHTLRLEVTLGDLGDILNRMQDSVYRLNEIYRKILVLTGTTPDKYRDYKIDTIYPEVIEGMELESKRLYKIVDDIVAYTGQKESQAAIIQTLAEQLERFVEDPFKIARTFTNFKDNISALGTAVLNLSEAPLDIDYITITGLKAEVDSVKENFADKILHEIKSFAASFTEDYNAVGDVYEKEEAVEVWILTGRDQSSILKSMIDDSFTPNTGIKINVKLVEAGTVLNAVIAGTGPDVVLSAGQGEPVNYALRNAVEDLTQFDGYEEVLNDYYPSAYTPFYFEEGIYALPETQNFNVMFYRKDIFKELGIELPNTWDELINILPTIQQNNMNVAVPTTERVINNVSSPDLSSFFALLYQNGGTVYDASGKRTLIDEESGVKAFETYTHLFTQYSVPTIYDFVNRFRSGEMPLGIQDYSVFNTLVVFAPEIRGVWDFTLIPGTLKEDGTIDRSCHSSGTCSMLLKQEDEAMKEKAWEFLKWWSSADTQIRFGQEMESVMGASARYATANTKAFQQLSWSSTQREVLEEQWRFTVGLREVAGGYYTGRHITNAIRNVLNKKEDPRETLLDYARTIDEEIVKKRLEFGLDLR</sequence>
<dbReference type="PANTHER" id="PTHR43649">
    <property type="entry name" value="ARABINOSE-BINDING PROTEIN-RELATED"/>
    <property type="match status" value="1"/>
</dbReference>
<name>A0A6S6QWD2_9FIRM</name>
<dbReference type="KEGG" id="acel:acsn021_15850"/>
<dbReference type="InterPro" id="IPR050490">
    <property type="entry name" value="Bact_solute-bd_prot1"/>
</dbReference>
<dbReference type="RefSeq" id="WP_243182324.1">
    <property type="nucleotide sequence ID" value="NZ_AP023367.1"/>
</dbReference>
<dbReference type="Pfam" id="PF01547">
    <property type="entry name" value="SBP_bac_1"/>
    <property type="match status" value="1"/>
</dbReference>
<dbReference type="InterPro" id="IPR006059">
    <property type="entry name" value="SBP"/>
</dbReference>
<protein>
    <submittedName>
        <fullName evidence="2">ABC transporter substrate-binding protein</fullName>
    </submittedName>
</protein>